<protein>
    <submittedName>
        <fullName evidence="3">Uncharacterized protein</fullName>
    </submittedName>
</protein>
<gene>
    <name evidence="3" type="ORF">Tco_0655813</name>
</gene>
<keyword evidence="4" id="KW-1185">Reference proteome</keyword>
<keyword evidence="2" id="KW-0812">Transmembrane</keyword>
<feature type="compositionally biased region" description="Basic residues" evidence="1">
    <location>
        <begin position="1"/>
        <end position="12"/>
    </location>
</feature>
<evidence type="ECO:0000313" key="4">
    <source>
        <dbReference type="Proteomes" id="UP001151760"/>
    </source>
</evidence>
<accession>A0ABQ4X728</accession>
<dbReference type="Proteomes" id="UP001151760">
    <property type="component" value="Unassembled WGS sequence"/>
</dbReference>
<feature type="region of interest" description="Disordered" evidence="1">
    <location>
        <begin position="1"/>
        <end position="44"/>
    </location>
</feature>
<sequence length="364" mass="40188">MSIRQVWKRKPSTPKSSPPSQNDSHPLPPRVYLKSPSPPSYNPLRDQTINQLHNISTILDSHPNPSNAYIHAPPSLPPPQIHPPSHAQVEFHSSFYHCCKRLGAITLAVSRVWKKFSMGCGGSVGAGGCEVGWRRVRGGWGSGDVGEVRVGFAFSCWGGRWGGGRFCEGSCFLRYNLWEGKRRDGLPGVFFFVINVEAIDGVLWNGLLVGVRVLRWNGVLTSVSLVPVVGGYYAVWGSVYKGLKTKQKRFDSGYGCFGNIHVSCHVDATWLPYGDTYLPRGDTYLPRGMSSCERSGGLSIGKPAMWREMAFGGNTRDLGSFGEETDEITDLHQNLEEVFLTEREDGVAGIKQRRRDPSSDGVRT</sequence>
<keyword evidence="2" id="KW-1133">Transmembrane helix</keyword>
<evidence type="ECO:0000256" key="1">
    <source>
        <dbReference type="SAM" id="MobiDB-lite"/>
    </source>
</evidence>
<organism evidence="3 4">
    <name type="scientific">Tanacetum coccineum</name>
    <dbReference type="NCBI Taxonomy" id="301880"/>
    <lineage>
        <taxon>Eukaryota</taxon>
        <taxon>Viridiplantae</taxon>
        <taxon>Streptophyta</taxon>
        <taxon>Embryophyta</taxon>
        <taxon>Tracheophyta</taxon>
        <taxon>Spermatophyta</taxon>
        <taxon>Magnoliopsida</taxon>
        <taxon>eudicotyledons</taxon>
        <taxon>Gunneridae</taxon>
        <taxon>Pentapetalae</taxon>
        <taxon>asterids</taxon>
        <taxon>campanulids</taxon>
        <taxon>Asterales</taxon>
        <taxon>Asteraceae</taxon>
        <taxon>Asteroideae</taxon>
        <taxon>Anthemideae</taxon>
        <taxon>Anthemidinae</taxon>
        <taxon>Tanacetum</taxon>
    </lineage>
</organism>
<feature type="transmembrane region" description="Helical" evidence="2">
    <location>
        <begin position="189"/>
        <end position="207"/>
    </location>
</feature>
<proteinExistence type="predicted"/>
<comment type="caution">
    <text evidence="3">The sequence shown here is derived from an EMBL/GenBank/DDBJ whole genome shotgun (WGS) entry which is preliminary data.</text>
</comment>
<evidence type="ECO:0000256" key="2">
    <source>
        <dbReference type="SAM" id="Phobius"/>
    </source>
</evidence>
<feature type="transmembrane region" description="Helical" evidence="2">
    <location>
        <begin position="219"/>
        <end position="240"/>
    </location>
</feature>
<name>A0ABQ4X728_9ASTR</name>
<reference evidence="3" key="2">
    <citation type="submission" date="2022-01" db="EMBL/GenBank/DDBJ databases">
        <authorList>
            <person name="Yamashiro T."/>
            <person name="Shiraishi A."/>
            <person name="Satake H."/>
            <person name="Nakayama K."/>
        </authorList>
    </citation>
    <scope>NUCLEOTIDE SEQUENCE</scope>
</reference>
<reference evidence="3" key="1">
    <citation type="journal article" date="2022" name="Int. J. Mol. Sci.">
        <title>Draft Genome of Tanacetum Coccineum: Genomic Comparison of Closely Related Tanacetum-Family Plants.</title>
        <authorList>
            <person name="Yamashiro T."/>
            <person name="Shiraishi A."/>
            <person name="Nakayama K."/>
            <person name="Satake H."/>
        </authorList>
    </citation>
    <scope>NUCLEOTIDE SEQUENCE</scope>
</reference>
<evidence type="ECO:0000313" key="3">
    <source>
        <dbReference type="EMBL" id="GJS61029.1"/>
    </source>
</evidence>
<keyword evidence="2" id="KW-0472">Membrane</keyword>
<dbReference type="EMBL" id="BQNB010009261">
    <property type="protein sequence ID" value="GJS61029.1"/>
    <property type="molecule type" value="Genomic_DNA"/>
</dbReference>